<feature type="transmembrane region" description="Helical" evidence="7">
    <location>
        <begin position="178"/>
        <end position="202"/>
    </location>
</feature>
<gene>
    <name evidence="10" type="primary">LOC108567125</name>
</gene>
<comment type="domain">
    <text evidence="7">The DHHC domain is required for palmitoyltransferase activity.</text>
</comment>
<sequence length="265" mass="30236">MFINDPCGIFCILFTYFSIIYADYVVVRWIILHTMAESIWGAFNAVLFNIVILLLSISHFKAVVCDPGSIQLPQSRIDFSDINLDSGGDNADWTICTRCETYRPPRAHHCRICEKCIRRMDHHCPWINNCVGERNQKYFIQFLIYVGILAGHSIILIIFALVNSCVDCGLDVVVQQRIVTHCVILLLESTLFGIFSSAILFVQIQSIISDETSVEQVKKQGPYRPHKPKMALLTEVCGRQHPIMWLLPCSSTPKKFDTPLINYHI</sequence>
<feature type="domain" description="Palmitoyltransferase DHHC" evidence="8">
    <location>
        <begin position="93"/>
        <end position="220"/>
    </location>
</feature>
<evidence type="ECO:0000313" key="9">
    <source>
        <dbReference type="Proteomes" id="UP000695000"/>
    </source>
</evidence>
<evidence type="ECO:0000256" key="6">
    <source>
        <dbReference type="ARBA" id="ARBA00023315"/>
    </source>
</evidence>
<dbReference type="RefSeq" id="XP_017782887.1">
    <property type="nucleotide sequence ID" value="XM_017927398.1"/>
</dbReference>
<evidence type="ECO:0000256" key="5">
    <source>
        <dbReference type="ARBA" id="ARBA00023136"/>
    </source>
</evidence>
<evidence type="ECO:0000256" key="7">
    <source>
        <dbReference type="RuleBase" id="RU079119"/>
    </source>
</evidence>
<keyword evidence="3 7" id="KW-0812">Transmembrane</keyword>
<dbReference type="InterPro" id="IPR001594">
    <property type="entry name" value="Palmitoyltrfase_DHHC"/>
</dbReference>
<evidence type="ECO:0000256" key="2">
    <source>
        <dbReference type="ARBA" id="ARBA00022679"/>
    </source>
</evidence>
<dbReference type="PROSITE" id="PS50216">
    <property type="entry name" value="DHHC"/>
    <property type="match status" value="1"/>
</dbReference>
<reference evidence="10" key="1">
    <citation type="submission" date="2025-08" db="UniProtKB">
        <authorList>
            <consortium name="RefSeq"/>
        </authorList>
    </citation>
    <scope>IDENTIFICATION</scope>
    <source>
        <tissue evidence="10">Whole Larva</tissue>
    </source>
</reference>
<evidence type="ECO:0000256" key="3">
    <source>
        <dbReference type="ARBA" id="ARBA00022692"/>
    </source>
</evidence>
<organism evidence="9 10">
    <name type="scientific">Nicrophorus vespilloides</name>
    <name type="common">Boreal carrion beetle</name>
    <dbReference type="NCBI Taxonomy" id="110193"/>
    <lineage>
        <taxon>Eukaryota</taxon>
        <taxon>Metazoa</taxon>
        <taxon>Ecdysozoa</taxon>
        <taxon>Arthropoda</taxon>
        <taxon>Hexapoda</taxon>
        <taxon>Insecta</taxon>
        <taxon>Pterygota</taxon>
        <taxon>Neoptera</taxon>
        <taxon>Endopterygota</taxon>
        <taxon>Coleoptera</taxon>
        <taxon>Polyphaga</taxon>
        <taxon>Staphyliniformia</taxon>
        <taxon>Silphidae</taxon>
        <taxon>Nicrophorinae</taxon>
        <taxon>Nicrophorus</taxon>
    </lineage>
</organism>
<protein>
    <recommendedName>
        <fullName evidence="7">Palmitoyltransferase</fullName>
        <ecNumber evidence="7">2.3.1.225</ecNumber>
    </recommendedName>
</protein>
<dbReference type="PANTHER" id="PTHR12246">
    <property type="entry name" value="PALMITOYLTRANSFERASE ZDHHC16"/>
    <property type="match status" value="1"/>
</dbReference>
<dbReference type="Proteomes" id="UP000695000">
    <property type="component" value="Unplaced"/>
</dbReference>
<dbReference type="GeneID" id="108567125"/>
<comment type="catalytic activity">
    <reaction evidence="7">
        <text>L-cysteinyl-[protein] + hexadecanoyl-CoA = S-hexadecanoyl-L-cysteinyl-[protein] + CoA</text>
        <dbReference type="Rhea" id="RHEA:36683"/>
        <dbReference type="Rhea" id="RHEA-COMP:10131"/>
        <dbReference type="Rhea" id="RHEA-COMP:11032"/>
        <dbReference type="ChEBI" id="CHEBI:29950"/>
        <dbReference type="ChEBI" id="CHEBI:57287"/>
        <dbReference type="ChEBI" id="CHEBI:57379"/>
        <dbReference type="ChEBI" id="CHEBI:74151"/>
        <dbReference type="EC" id="2.3.1.225"/>
    </reaction>
</comment>
<dbReference type="EC" id="2.3.1.225" evidence="7"/>
<dbReference type="Pfam" id="PF01529">
    <property type="entry name" value="DHHC"/>
    <property type="match status" value="1"/>
</dbReference>
<keyword evidence="6 7" id="KW-0012">Acyltransferase</keyword>
<keyword evidence="9" id="KW-1185">Reference proteome</keyword>
<evidence type="ECO:0000256" key="4">
    <source>
        <dbReference type="ARBA" id="ARBA00022989"/>
    </source>
</evidence>
<evidence type="ECO:0000259" key="8">
    <source>
        <dbReference type="Pfam" id="PF01529"/>
    </source>
</evidence>
<feature type="transmembrane region" description="Helical" evidence="7">
    <location>
        <begin position="7"/>
        <end position="32"/>
    </location>
</feature>
<name>A0ABM1N7T7_NICVS</name>
<comment type="subcellular location">
    <subcellularLocation>
        <location evidence="1">Membrane</location>
        <topology evidence="1">Multi-pass membrane protein</topology>
    </subcellularLocation>
</comment>
<feature type="transmembrane region" description="Helical" evidence="7">
    <location>
        <begin position="38"/>
        <end position="57"/>
    </location>
</feature>
<evidence type="ECO:0000256" key="1">
    <source>
        <dbReference type="ARBA" id="ARBA00004141"/>
    </source>
</evidence>
<keyword evidence="5 7" id="KW-0472">Membrane</keyword>
<feature type="transmembrane region" description="Helical" evidence="7">
    <location>
        <begin position="142"/>
        <end position="162"/>
    </location>
</feature>
<keyword evidence="4 7" id="KW-1133">Transmembrane helix</keyword>
<comment type="similarity">
    <text evidence="7">Belongs to the DHHC palmitoyltransferase family.</text>
</comment>
<keyword evidence="2 7" id="KW-0808">Transferase</keyword>
<proteinExistence type="inferred from homology"/>
<dbReference type="InterPro" id="IPR039859">
    <property type="entry name" value="PFA4/ZDH16/20/ERF2-like"/>
</dbReference>
<accession>A0ABM1N7T7</accession>
<evidence type="ECO:0000313" key="10">
    <source>
        <dbReference type="RefSeq" id="XP_017782887.1"/>
    </source>
</evidence>